<dbReference type="EMBL" id="CAXLJM020000110">
    <property type="protein sequence ID" value="CAL8136015.1"/>
    <property type="molecule type" value="Genomic_DNA"/>
</dbReference>
<dbReference type="Proteomes" id="UP001642540">
    <property type="component" value="Unassembled WGS sequence"/>
</dbReference>
<evidence type="ECO:0000256" key="1">
    <source>
        <dbReference type="SAM" id="MobiDB-lite"/>
    </source>
</evidence>
<organism evidence="2 3">
    <name type="scientific">Orchesella dallaii</name>
    <dbReference type="NCBI Taxonomy" id="48710"/>
    <lineage>
        <taxon>Eukaryota</taxon>
        <taxon>Metazoa</taxon>
        <taxon>Ecdysozoa</taxon>
        <taxon>Arthropoda</taxon>
        <taxon>Hexapoda</taxon>
        <taxon>Collembola</taxon>
        <taxon>Entomobryomorpha</taxon>
        <taxon>Entomobryoidea</taxon>
        <taxon>Orchesellidae</taxon>
        <taxon>Orchesellinae</taxon>
        <taxon>Orchesella</taxon>
    </lineage>
</organism>
<protein>
    <submittedName>
        <fullName evidence="2">Uncharacterized protein</fullName>
    </submittedName>
</protein>
<feature type="compositionally biased region" description="Polar residues" evidence="1">
    <location>
        <begin position="275"/>
        <end position="333"/>
    </location>
</feature>
<evidence type="ECO:0000313" key="3">
    <source>
        <dbReference type="Proteomes" id="UP001642540"/>
    </source>
</evidence>
<gene>
    <name evidence="2" type="ORF">ODALV1_LOCUS26246</name>
</gene>
<comment type="caution">
    <text evidence="2">The sequence shown here is derived from an EMBL/GenBank/DDBJ whole genome shotgun (WGS) entry which is preliminary data.</text>
</comment>
<feature type="region of interest" description="Disordered" evidence="1">
    <location>
        <begin position="1"/>
        <end position="31"/>
    </location>
</feature>
<feature type="compositionally biased region" description="Polar residues" evidence="1">
    <location>
        <begin position="11"/>
        <end position="31"/>
    </location>
</feature>
<keyword evidence="3" id="KW-1185">Reference proteome</keyword>
<evidence type="ECO:0000313" key="2">
    <source>
        <dbReference type="EMBL" id="CAL8136015.1"/>
    </source>
</evidence>
<name>A0ABP1RUA1_9HEXA</name>
<accession>A0ABP1RUA1</accession>
<reference evidence="2 3" key="1">
    <citation type="submission" date="2024-08" db="EMBL/GenBank/DDBJ databases">
        <authorList>
            <person name="Cucini C."/>
            <person name="Frati F."/>
        </authorList>
    </citation>
    <scope>NUCLEOTIDE SEQUENCE [LARGE SCALE GENOMIC DNA]</scope>
</reference>
<proteinExistence type="predicted"/>
<sequence length="592" mass="66461">MLNRVKAAVRTNFTEDNNQTPLNQNSAPQNHPIQDSVLRRTYSSQPIQYSILQRTSILQPIQDSVLRTSTSQPTQDYLEYRTEIAPISEYSEYSNTRQASQTLSAGTSPNPFSNLNLTNPNPYQYFVKNQSLQRIPELNVESLDEEDSDSEACNRTVVPVPIPKPRPGPSRLQYTTLVNPDLRIINCYIKQPLSNYKPVTRIPFELFFVETQHRPQVITRVFLGPPHITTRSSTPTTQLVIASSDNCRTCTTLFTNSTLSQTQQSHTTLSQAQQCDSTASQEQQSNTPLSKTRQSDSTASQEQQTKEQQSICTSETTPEPTPNLITNDSSSQHTRNRPLPPTPTPILPQFDIPDFTFTPSDHSSPLFEPETAFVHSKTPNSVTLISSNTVYLPSSRYTIFPQPRFFPNPSFLPPYNQFPPINPPTQPADSIRGSLNPFTTQSCKSKITHPDTTFSTISSNPPPYSANPVPNPQQVNIAFAPALSQNAVQFIAPTVLQTFDPEKDDKSDFLRSFDTTSQGWYDNQVMAGDFRSINDLRQHLHRLEDARHNFGEDLPYFEMLNQSSTKTSAIEKRSYPTTTATPINFLTATSTI</sequence>
<feature type="region of interest" description="Disordered" evidence="1">
    <location>
        <begin position="271"/>
        <end position="347"/>
    </location>
</feature>